<gene>
    <name evidence="1" type="ORF">R3P38DRAFT_3050622</name>
    <name evidence="2" type="ORF">R3P38DRAFT_3050649</name>
    <name evidence="3" type="ORF">R3P38DRAFT_3050677</name>
</gene>
<dbReference type="EMBL" id="JAWWNJ010000085">
    <property type="protein sequence ID" value="KAK7000992.1"/>
    <property type="molecule type" value="Genomic_DNA"/>
</dbReference>
<organism evidence="3 4">
    <name type="scientific">Favolaschia claudopus</name>
    <dbReference type="NCBI Taxonomy" id="2862362"/>
    <lineage>
        <taxon>Eukaryota</taxon>
        <taxon>Fungi</taxon>
        <taxon>Dikarya</taxon>
        <taxon>Basidiomycota</taxon>
        <taxon>Agaricomycotina</taxon>
        <taxon>Agaricomycetes</taxon>
        <taxon>Agaricomycetidae</taxon>
        <taxon>Agaricales</taxon>
        <taxon>Marasmiineae</taxon>
        <taxon>Mycenaceae</taxon>
        <taxon>Favolaschia</taxon>
    </lineage>
</organism>
<reference evidence="3 4" key="1">
    <citation type="journal article" date="2024" name="J Genomics">
        <title>Draft genome sequencing and assembly of Favolaschia claudopus CIRM-BRFM 2984 isolated from oak limbs.</title>
        <authorList>
            <person name="Navarro D."/>
            <person name="Drula E."/>
            <person name="Chaduli D."/>
            <person name="Cazenave R."/>
            <person name="Ahrendt S."/>
            <person name="Wang J."/>
            <person name="Lipzen A."/>
            <person name="Daum C."/>
            <person name="Barry K."/>
            <person name="Grigoriev I.V."/>
            <person name="Favel A."/>
            <person name="Rosso M.N."/>
            <person name="Martin F."/>
        </authorList>
    </citation>
    <scope>NUCLEOTIDE SEQUENCE [LARGE SCALE GENOMIC DNA]</scope>
    <source>
        <strain evidence="3 4">CIRM-BRFM 2984</strain>
    </source>
</reference>
<proteinExistence type="predicted"/>
<dbReference type="EMBL" id="JAWWNJ010000085">
    <property type="protein sequence ID" value="KAK7000989.1"/>
    <property type="molecule type" value="Genomic_DNA"/>
</dbReference>
<evidence type="ECO:0000313" key="2">
    <source>
        <dbReference type="EMBL" id="KAK7000989.1"/>
    </source>
</evidence>
<comment type="caution">
    <text evidence="3">The sequence shown here is derived from an EMBL/GenBank/DDBJ whole genome shotgun (WGS) entry which is preliminary data.</text>
</comment>
<dbReference type="Proteomes" id="UP001362999">
    <property type="component" value="Unassembled WGS sequence"/>
</dbReference>
<accession>A0AAW0A5B6</accession>
<evidence type="ECO:0000313" key="4">
    <source>
        <dbReference type="Proteomes" id="UP001362999"/>
    </source>
</evidence>
<name>A0AAW0A5B6_9AGAR</name>
<dbReference type="AlphaFoldDB" id="A0AAW0A5B6"/>
<keyword evidence="4" id="KW-1185">Reference proteome</keyword>
<evidence type="ECO:0000313" key="3">
    <source>
        <dbReference type="EMBL" id="KAK7000992.1"/>
    </source>
</evidence>
<sequence>MASLFPAGPVLPEFKSLVVKGPYHPSAPAECALHPNRSPTPSPDSHSIVLSCNFNLTPP</sequence>
<dbReference type="EMBL" id="JAWWNJ010000085">
    <property type="protein sequence ID" value="KAK7000986.1"/>
    <property type="molecule type" value="Genomic_DNA"/>
</dbReference>
<protein>
    <submittedName>
        <fullName evidence="3">Uncharacterized protein</fullName>
    </submittedName>
</protein>
<evidence type="ECO:0000313" key="1">
    <source>
        <dbReference type="EMBL" id="KAK7000986.1"/>
    </source>
</evidence>